<dbReference type="GO" id="GO:0090575">
    <property type="term" value="C:RNA polymerase II transcription regulator complex"/>
    <property type="evidence" value="ECO:0007669"/>
    <property type="project" value="TreeGrafter"/>
</dbReference>
<comment type="caution">
    <text evidence="6">The sequence shown here is derived from an EMBL/GenBank/DDBJ whole genome shotgun (WGS) entry which is preliminary data.</text>
</comment>
<keyword evidence="7" id="KW-1185">Reference proteome</keyword>
<feature type="region of interest" description="Disordered" evidence="4">
    <location>
        <begin position="1"/>
        <end position="66"/>
    </location>
</feature>
<organism evidence="6 7">
    <name type="scientific">Candidozyma haemuli</name>
    <dbReference type="NCBI Taxonomy" id="45357"/>
    <lineage>
        <taxon>Eukaryota</taxon>
        <taxon>Fungi</taxon>
        <taxon>Dikarya</taxon>
        <taxon>Ascomycota</taxon>
        <taxon>Saccharomycotina</taxon>
        <taxon>Pichiomycetes</taxon>
        <taxon>Metschnikowiaceae</taxon>
        <taxon>Candidozyma</taxon>
    </lineage>
</organism>
<feature type="compositionally biased region" description="Polar residues" evidence="4">
    <location>
        <begin position="358"/>
        <end position="374"/>
    </location>
</feature>
<feature type="compositionally biased region" description="Polar residues" evidence="4">
    <location>
        <begin position="108"/>
        <end position="120"/>
    </location>
</feature>
<dbReference type="InterPro" id="IPR050936">
    <property type="entry name" value="AP-1-like"/>
</dbReference>
<dbReference type="InterPro" id="IPR046347">
    <property type="entry name" value="bZIP_sf"/>
</dbReference>
<dbReference type="GeneID" id="37006044"/>
<name>A0A2V1AVB7_9ASCO</name>
<feature type="region of interest" description="Disordered" evidence="4">
    <location>
        <begin position="232"/>
        <end position="254"/>
    </location>
</feature>
<evidence type="ECO:0000256" key="3">
    <source>
        <dbReference type="ARBA" id="ARBA00023242"/>
    </source>
</evidence>
<dbReference type="CDD" id="cd14688">
    <property type="entry name" value="bZIP_YAP"/>
    <property type="match status" value="1"/>
</dbReference>
<feature type="region of interest" description="Disordered" evidence="4">
    <location>
        <begin position="358"/>
        <end position="396"/>
    </location>
</feature>
<protein>
    <recommendedName>
        <fullName evidence="5">BZIP domain-containing protein</fullName>
    </recommendedName>
</protein>
<dbReference type="GO" id="GO:0034599">
    <property type="term" value="P:cellular response to oxidative stress"/>
    <property type="evidence" value="ECO:0007669"/>
    <property type="project" value="UniProtKB-ARBA"/>
</dbReference>
<dbReference type="AlphaFoldDB" id="A0A2V1AVB7"/>
<proteinExistence type="predicted"/>
<comment type="subcellular location">
    <subcellularLocation>
        <location evidence="2">Cytoplasm</location>
    </subcellularLocation>
    <subcellularLocation>
        <location evidence="1">Nucleus</location>
    </subcellularLocation>
</comment>
<reference evidence="6 7" key="1">
    <citation type="submission" date="2017-12" db="EMBL/GenBank/DDBJ databases">
        <title>Genome Sequence of a Multidrug-Resistant Candida haemulonii Isolate from a Patient with Chronic Leg Ulcers in Israel.</title>
        <authorList>
            <person name="Chow N.A."/>
            <person name="Gade L."/>
            <person name="Batra D."/>
            <person name="Rowe L.A."/>
            <person name="Ben-Ami R."/>
            <person name="Loparev V.N."/>
            <person name="Litvintseva A.P."/>
        </authorList>
    </citation>
    <scope>NUCLEOTIDE SEQUENCE [LARGE SCALE GENOMIC DNA]</scope>
    <source>
        <strain evidence="6 7">B11899</strain>
    </source>
</reference>
<feature type="compositionally biased region" description="Polar residues" evidence="4">
    <location>
        <begin position="175"/>
        <end position="198"/>
    </location>
</feature>
<dbReference type="GO" id="GO:0000976">
    <property type="term" value="F:transcription cis-regulatory region binding"/>
    <property type="evidence" value="ECO:0007669"/>
    <property type="project" value="InterPro"/>
</dbReference>
<gene>
    <name evidence="6" type="ORF">CXQ85_000712</name>
</gene>
<dbReference type="Gene3D" id="1.20.5.170">
    <property type="match status" value="1"/>
</dbReference>
<dbReference type="PROSITE" id="PS00036">
    <property type="entry name" value="BZIP_BASIC"/>
    <property type="match status" value="1"/>
</dbReference>
<dbReference type="STRING" id="45357.A0A2V1AVB7"/>
<feature type="compositionally biased region" description="Polar residues" evidence="4">
    <location>
        <begin position="146"/>
        <end position="161"/>
    </location>
</feature>
<dbReference type="VEuPathDB" id="FungiDB:CXQ85_000712"/>
<evidence type="ECO:0000256" key="4">
    <source>
        <dbReference type="SAM" id="MobiDB-lite"/>
    </source>
</evidence>
<dbReference type="SUPFAM" id="SSF111430">
    <property type="entry name" value="YAP1 redox domain"/>
    <property type="match status" value="1"/>
</dbReference>
<dbReference type="SMART" id="SM00338">
    <property type="entry name" value="BRLZ"/>
    <property type="match status" value="1"/>
</dbReference>
<evidence type="ECO:0000313" key="7">
    <source>
        <dbReference type="Proteomes" id="UP000244309"/>
    </source>
</evidence>
<feature type="compositionally biased region" description="Basic and acidic residues" evidence="4">
    <location>
        <begin position="237"/>
        <end position="251"/>
    </location>
</feature>
<dbReference type="InterPro" id="IPR004827">
    <property type="entry name" value="bZIP"/>
</dbReference>
<feature type="compositionally biased region" description="Low complexity" evidence="4">
    <location>
        <begin position="375"/>
        <end position="386"/>
    </location>
</feature>
<dbReference type="Proteomes" id="UP000244309">
    <property type="component" value="Unassembled WGS sequence"/>
</dbReference>
<dbReference type="OrthoDB" id="5380163at2759"/>
<dbReference type="GO" id="GO:0001228">
    <property type="term" value="F:DNA-binding transcription activator activity, RNA polymerase II-specific"/>
    <property type="evidence" value="ECO:0007669"/>
    <property type="project" value="TreeGrafter"/>
</dbReference>
<dbReference type="GO" id="GO:0005737">
    <property type="term" value="C:cytoplasm"/>
    <property type="evidence" value="ECO:0007669"/>
    <property type="project" value="UniProtKB-SubCell"/>
</dbReference>
<feature type="compositionally biased region" description="Basic and acidic residues" evidence="4">
    <location>
        <begin position="51"/>
        <end position="66"/>
    </location>
</feature>
<dbReference type="InterPro" id="IPR013910">
    <property type="entry name" value="TF_PAP1"/>
</dbReference>
<feature type="domain" description="BZIP" evidence="5">
    <location>
        <begin position="35"/>
        <end position="98"/>
    </location>
</feature>
<dbReference type="EMBL" id="PKFO01000005">
    <property type="protein sequence ID" value="PVH21722.1"/>
    <property type="molecule type" value="Genomic_DNA"/>
</dbReference>
<evidence type="ECO:0000256" key="2">
    <source>
        <dbReference type="ARBA" id="ARBA00004496"/>
    </source>
</evidence>
<sequence>MTDSKREHPDFADPPALAHDDKKAHVKPGRKFSNTEPKSKRTAQNRAAQRAYRERKEKKMKDLEDKVADLEDRNIKAATEQDLLKAQIDLLKRELARHRGHSDFSDLQLPTSVGKLTNPNPDRKENKPKASPGKSGSAEFPWAEQNLHSVPSGYSDSSNQHLPDLVSGSSSSTSPNENNFVSPDSQNSESLPASSIHMNLSPSNQFNISPRYEEQLDPFCVKLNEACGTKQKPVPKYRREGGNIPPVRDEDLPQPVTQDNDFQTLFTPAENINDPFFTDSSNYNFEFPSNDEQNDLLSFYNDNNFDVSLAFGNPTNELENRQDKSGLIDGLVTEESAYDPLGSVNTDFNFNEFVKSSLPSDASSRTNSVSGAHRSTSSVTSYNSNSPAIKEEAKDEEFVPASEKTIKCSEIWDRITSHPRYTELDIDGLCNELKSKAKCSEKGVVLDSKDVNKLIEKSVRT</sequence>
<accession>A0A2V1AVB7</accession>
<dbReference type="InterPro" id="IPR023167">
    <property type="entry name" value="Yap1_redox_dom_sf"/>
</dbReference>
<evidence type="ECO:0000259" key="5">
    <source>
        <dbReference type="PROSITE" id="PS50217"/>
    </source>
</evidence>
<feature type="compositionally biased region" description="Basic and acidic residues" evidence="4">
    <location>
        <begin position="1"/>
        <end position="11"/>
    </location>
</feature>
<dbReference type="RefSeq" id="XP_025342662.1">
    <property type="nucleotide sequence ID" value="XM_025484447.1"/>
</dbReference>
<dbReference type="PANTHER" id="PTHR40621:SF6">
    <property type="entry name" value="AP-1-LIKE TRANSCRIPTION FACTOR YAP1-RELATED"/>
    <property type="match status" value="1"/>
</dbReference>
<dbReference type="Pfam" id="PF08601">
    <property type="entry name" value="PAP1"/>
    <property type="match status" value="1"/>
</dbReference>
<keyword evidence="3" id="KW-0539">Nucleus</keyword>
<evidence type="ECO:0000313" key="6">
    <source>
        <dbReference type="EMBL" id="PVH21722.1"/>
    </source>
</evidence>
<feature type="region of interest" description="Disordered" evidence="4">
    <location>
        <begin position="99"/>
        <end position="198"/>
    </location>
</feature>
<dbReference type="SUPFAM" id="SSF57959">
    <property type="entry name" value="Leucine zipper domain"/>
    <property type="match status" value="1"/>
</dbReference>
<dbReference type="PANTHER" id="PTHR40621">
    <property type="entry name" value="TRANSCRIPTION FACTOR KAPC-RELATED"/>
    <property type="match status" value="1"/>
</dbReference>
<dbReference type="FunFam" id="1.20.5.170:FF:000067">
    <property type="entry name" value="BZIP transcription factor"/>
    <property type="match status" value="1"/>
</dbReference>
<dbReference type="Pfam" id="PF00170">
    <property type="entry name" value="bZIP_1"/>
    <property type="match status" value="1"/>
</dbReference>
<evidence type="ECO:0000256" key="1">
    <source>
        <dbReference type="ARBA" id="ARBA00004123"/>
    </source>
</evidence>
<feature type="compositionally biased region" description="Polar residues" evidence="4">
    <location>
        <begin position="32"/>
        <end position="47"/>
    </location>
</feature>
<dbReference type="PROSITE" id="PS50217">
    <property type="entry name" value="BZIP"/>
    <property type="match status" value="1"/>
</dbReference>
<dbReference type="Gene3D" id="1.10.238.100">
    <property type="entry name" value="YAP1 redox domain. Chain B"/>
    <property type="match status" value="1"/>
</dbReference>